<dbReference type="EMBL" id="LAZR01061120">
    <property type="protein sequence ID" value="KKK64229.1"/>
    <property type="molecule type" value="Genomic_DNA"/>
</dbReference>
<gene>
    <name evidence="1" type="ORF">LCGC14_2986360</name>
</gene>
<proteinExistence type="predicted"/>
<protein>
    <submittedName>
        <fullName evidence="1">Uncharacterized protein</fullName>
    </submittedName>
</protein>
<accession>A0A0F8ZCJ5</accession>
<comment type="caution">
    <text evidence="1">The sequence shown here is derived from an EMBL/GenBank/DDBJ whole genome shotgun (WGS) entry which is preliminary data.</text>
</comment>
<organism evidence="1">
    <name type="scientific">marine sediment metagenome</name>
    <dbReference type="NCBI Taxonomy" id="412755"/>
    <lineage>
        <taxon>unclassified sequences</taxon>
        <taxon>metagenomes</taxon>
        <taxon>ecological metagenomes</taxon>
    </lineage>
</organism>
<reference evidence="1" key="1">
    <citation type="journal article" date="2015" name="Nature">
        <title>Complex archaea that bridge the gap between prokaryotes and eukaryotes.</title>
        <authorList>
            <person name="Spang A."/>
            <person name="Saw J.H."/>
            <person name="Jorgensen S.L."/>
            <person name="Zaremba-Niedzwiedzka K."/>
            <person name="Martijn J."/>
            <person name="Lind A.E."/>
            <person name="van Eijk R."/>
            <person name="Schleper C."/>
            <person name="Guy L."/>
            <person name="Ettema T.J."/>
        </authorList>
    </citation>
    <scope>NUCLEOTIDE SEQUENCE</scope>
</reference>
<name>A0A0F8ZCJ5_9ZZZZ</name>
<evidence type="ECO:0000313" key="1">
    <source>
        <dbReference type="EMBL" id="KKK64229.1"/>
    </source>
</evidence>
<dbReference type="AlphaFoldDB" id="A0A0F8ZCJ5"/>
<sequence>MSFGMSSMHMLAICSMSRQFSCFARGVIAPRRHDEHDEHSDNWVLSLESVISLFLPKSFYNNRLYMHRSILVIVYIVRFTGLIYPESHFFTVYPEICQCRRRDEKGGPKKNFIFLKKYT</sequence>